<feature type="region of interest" description="Disordered" evidence="11">
    <location>
        <begin position="430"/>
        <end position="450"/>
    </location>
</feature>
<organism evidence="12 13">
    <name type="scientific">Sylvia atricapilla</name>
    <name type="common">blackcap</name>
    <dbReference type="NCBI Taxonomy" id="48155"/>
    <lineage>
        <taxon>Eukaryota</taxon>
        <taxon>Metazoa</taxon>
        <taxon>Chordata</taxon>
        <taxon>Craniata</taxon>
        <taxon>Vertebrata</taxon>
        <taxon>Euteleostomi</taxon>
        <taxon>Archelosauria</taxon>
        <taxon>Archosauria</taxon>
        <taxon>Dinosauria</taxon>
        <taxon>Saurischia</taxon>
        <taxon>Theropoda</taxon>
        <taxon>Coelurosauria</taxon>
        <taxon>Aves</taxon>
        <taxon>Neognathae</taxon>
        <taxon>Neoaves</taxon>
        <taxon>Telluraves</taxon>
        <taxon>Australaves</taxon>
        <taxon>Passeriformes</taxon>
        <taxon>Sylvioidea</taxon>
        <taxon>Sylviidae</taxon>
        <taxon>Sylviinae</taxon>
        <taxon>Sylvia</taxon>
    </lineage>
</organism>
<feature type="transmembrane region" description="Helical" evidence="10">
    <location>
        <begin position="282"/>
        <end position="300"/>
    </location>
</feature>
<feature type="non-terminal residue" evidence="12">
    <location>
        <position position="1"/>
    </location>
</feature>
<dbReference type="EMBL" id="VZSL01000004">
    <property type="protein sequence ID" value="NWY36250.1"/>
    <property type="molecule type" value="Genomic_DNA"/>
</dbReference>
<dbReference type="GO" id="GO:0052925">
    <property type="term" value="F:dol-P-Man:Man(5)GlcNAc(2)-PP-Dol alpha-1,3-mannosyltransferase activity"/>
    <property type="evidence" value="ECO:0007669"/>
    <property type="project" value="UniProtKB-EC"/>
</dbReference>
<evidence type="ECO:0000313" key="13">
    <source>
        <dbReference type="Proteomes" id="UP000573818"/>
    </source>
</evidence>
<dbReference type="Proteomes" id="UP000573818">
    <property type="component" value="Unassembled WGS sequence"/>
</dbReference>
<evidence type="ECO:0000256" key="4">
    <source>
        <dbReference type="ARBA" id="ARBA00022679"/>
    </source>
</evidence>
<evidence type="ECO:0000256" key="8">
    <source>
        <dbReference type="ARBA" id="ARBA00023136"/>
    </source>
</evidence>
<keyword evidence="5 10" id="KW-0812">Transmembrane</keyword>
<gene>
    <name evidence="12" type="primary">Alg3</name>
    <name evidence="12" type="ORF">SYLATR_R13537</name>
</gene>
<evidence type="ECO:0000313" key="12">
    <source>
        <dbReference type="EMBL" id="NWY36250.1"/>
    </source>
</evidence>
<dbReference type="PANTHER" id="PTHR12646">
    <property type="entry name" value="NOT56 - RELATED"/>
    <property type="match status" value="1"/>
</dbReference>
<evidence type="ECO:0000256" key="3">
    <source>
        <dbReference type="ARBA" id="ARBA00022676"/>
    </source>
</evidence>
<comment type="caution">
    <text evidence="12">The sequence shown here is derived from an EMBL/GenBank/DDBJ whole genome shotgun (WGS) entry which is preliminary data.</text>
</comment>
<comment type="catalytic activity">
    <reaction evidence="9 10">
        <text>an alpha-D-Man-(1-&gt;2)-alpha-D-Man-(1-&gt;2)-alpha-D-Man-(1-&gt;3)-[alpha-D-Man-(1-&gt;6)]-beta-D-Man-(1-&gt;4)-beta-D-GlcNAc-(1-&gt;4)-alpha-D-GlcNAc-diphospho-di-trans,poly-cis-dolichol + a di-trans,poly-cis-dolichyl beta-D-mannosyl phosphate = an alpha-D-Man-(1-&gt;2)-alpha-D-Man-(1-&gt;2)-alpha-D-Man-(1-&gt;3)-[alpha-D-Man-(1-&gt;3)-alpha-D-Man-(1-&gt;6)]-beta-D-Man-(1-&gt;4)-beta-D-GlcNAc-(1-&gt;4)-alpha-D-GlcNAc-diphospho-di-trans,poly-cis-dolichol + a di-trans,poly-cis-dolichyl phosphate + H(+)</text>
        <dbReference type="Rhea" id="RHEA:29527"/>
        <dbReference type="Rhea" id="RHEA-COMP:19498"/>
        <dbReference type="Rhea" id="RHEA-COMP:19501"/>
        <dbReference type="Rhea" id="RHEA-COMP:19516"/>
        <dbReference type="Rhea" id="RHEA-COMP:19517"/>
        <dbReference type="ChEBI" id="CHEBI:15378"/>
        <dbReference type="ChEBI" id="CHEBI:57683"/>
        <dbReference type="ChEBI" id="CHEBI:58211"/>
        <dbReference type="ChEBI" id="CHEBI:132515"/>
        <dbReference type="ChEBI" id="CHEBI:132516"/>
        <dbReference type="EC" id="2.4.1.258"/>
    </reaction>
    <physiologicalReaction direction="left-to-right" evidence="9 10">
        <dbReference type="Rhea" id="RHEA:29528"/>
    </physiologicalReaction>
</comment>
<evidence type="ECO:0000256" key="11">
    <source>
        <dbReference type="SAM" id="MobiDB-lite"/>
    </source>
</evidence>
<dbReference type="GO" id="GO:0005789">
    <property type="term" value="C:endoplasmic reticulum membrane"/>
    <property type="evidence" value="ECO:0007669"/>
    <property type="project" value="UniProtKB-SubCell"/>
</dbReference>
<evidence type="ECO:0000256" key="9">
    <source>
        <dbReference type="ARBA" id="ARBA00049506"/>
    </source>
</evidence>
<keyword evidence="3 10" id="KW-0328">Glycosyltransferase</keyword>
<keyword evidence="7 10" id="KW-1133">Transmembrane helix</keyword>
<feature type="transmembrane region" description="Helical" evidence="10">
    <location>
        <begin position="228"/>
        <end position="246"/>
    </location>
</feature>
<comment type="pathway">
    <text evidence="2 10">Protein modification; protein glycosylation.</text>
</comment>
<dbReference type="AlphaFoldDB" id="A0A7K7DVA4"/>
<keyword evidence="6 10" id="KW-0256">Endoplasmic reticulum</keyword>
<evidence type="ECO:0000256" key="1">
    <source>
        <dbReference type="ARBA" id="ARBA00004477"/>
    </source>
</evidence>
<evidence type="ECO:0000256" key="2">
    <source>
        <dbReference type="ARBA" id="ARBA00004922"/>
    </source>
</evidence>
<feature type="transmembrane region" description="Helical" evidence="10">
    <location>
        <begin position="91"/>
        <end position="107"/>
    </location>
</feature>
<keyword evidence="4 10" id="KW-0808">Transferase</keyword>
<dbReference type="UniPathway" id="UPA00378"/>
<keyword evidence="8 10" id="KW-0472">Membrane</keyword>
<sequence>LRAETRSGMAAGRGAAVLRRAWRERRAALLEPRYTPLVAACLCLAEGGVNLWVIRRVPYTEIDWKAYMQEVEGFANGTLDYTQLKGDTGPLVYPAGFVYIFLGLYHVTGRGSDIRLAQYLFAGLYLLNLLLVFRIYCRTNKVPPYVFFFMCCASYRIHSIFVLRLFNDPVAMAILFLAINLFLEERWSWGCLLFSLAVSVKMNILLFAPGLLFLLLQRFGLLGCIPKLCICALLQQVVLGLPFLLVNPMGYLMRSFDLGRQFQFKWTVNWRFLPEEVFQNRLFHAALLLAHLAGLGLFALHRWHSSKENILTLLKDPAKRKPASPRLTVNNILWQGGHAWIVFILFSSNFLGVCCSRSLHYQFYVWYFHTLPYLLWCTPTTKLAHMPKVLLLGVIELCWNTYPSTVCSSLSLHICHGLILLQLWYGTASTPVSHTPPPSRKPTAMSKKAQ</sequence>
<dbReference type="PANTHER" id="PTHR12646:SF0">
    <property type="entry name" value="DOL-P-MAN:MAN(5)GLCNAC(2)-PP-DOL ALPHA-1,3-MANNOSYLTRANSFERASE"/>
    <property type="match status" value="1"/>
</dbReference>
<dbReference type="Pfam" id="PF05208">
    <property type="entry name" value="ALG3"/>
    <property type="match status" value="1"/>
</dbReference>
<feature type="transmembrane region" description="Helical" evidence="10">
    <location>
        <begin position="119"/>
        <end position="136"/>
    </location>
</feature>
<comment type="function">
    <text evidence="10">Dol-P-Man:Man(5)GlcNAc(2)-PP-Dol alpha-1,3-mannosyltransferase that operates in the biosynthetic pathway of dolichol-linked oligosaccharides, the glycan precursors employed in protein asparagine (N)-glycosylation. The assembly of dolichol-linked oligosaccharides begins on the cytosolic side of the endoplasmic reticulum membrane and finishes in its lumen. The sequential addition of sugars to dolichol pyrophosphate produces dolichol-linked oligosaccharides containing fourteen sugars, including two GlcNAcs, nine mannoses and three glucoses. Once assembled, the oligosaccharide is transferred from the lipid to nascent proteins by oligosaccharyltransferases. In the lumen of the endoplasmic reticulum, adds the first dolichyl beta-D-mannosyl phosphate derived mannose in an alpha-1,3 linkage to Man(5)GlcNAc(2)-PP-dolichol to produce Man(6)GlcNAc(2)-PP-dolichol.</text>
</comment>
<proteinExistence type="predicted"/>
<keyword evidence="13" id="KW-1185">Reference proteome</keyword>
<reference evidence="12 13" key="1">
    <citation type="submission" date="2019-09" db="EMBL/GenBank/DDBJ databases">
        <title>Bird 10,000 Genomes (B10K) Project - Family phase.</title>
        <authorList>
            <person name="Zhang G."/>
        </authorList>
    </citation>
    <scope>NUCLEOTIDE SEQUENCE [LARGE SCALE GENOMIC DNA]</scope>
    <source>
        <strain evidence="12">OUT-0013</strain>
        <tissue evidence="12">Blood</tissue>
    </source>
</reference>
<feature type="non-terminal residue" evidence="12">
    <location>
        <position position="450"/>
    </location>
</feature>
<evidence type="ECO:0000256" key="7">
    <source>
        <dbReference type="ARBA" id="ARBA00022989"/>
    </source>
</evidence>
<feature type="transmembrane region" description="Helical" evidence="10">
    <location>
        <begin position="165"/>
        <end position="183"/>
    </location>
</feature>
<comment type="subcellular location">
    <subcellularLocation>
        <location evidence="1 10">Endoplasmic reticulum membrane</location>
        <topology evidence="1 10">Multi-pass membrane protein</topology>
    </subcellularLocation>
</comment>
<evidence type="ECO:0000256" key="6">
    <source>
        <dbReference type="ARBA" id="ARBA00022824"/>
    </source>
</evidence>
<evidence type="ECO:0000256" key="5">
    <source>
        <dbReference type="ARBA" id="ARBA00022692"/>
    </source>
</evidence>
<dbReference type="EC" id="2.4.1.258" evidence="10"/>
<protein>
    <recommendedName>
        <fullName evidence="10">Dol-P-Man:Man(5)GlcNAc(2)-PP-Dol alpha-1,3-mannosyltransferase</fullName>
        <ecNumber evidence="10">2.4.1.258</ecNumber>
    </recommendedName>
    <alternativeName>
        <fullName evidence="10">Dol-P-Man-dependent alpha(1-3)-mannosyltransferase</fullName>
    </alternativeName>
</protein>
<accession>A0A7K7DVA4</accession>
<feature type="transmembrane region" description="Helical" evidence="10">
    <location>
        <begin position="189"/>
        <end position="216"/>
    </location>
</feature>
<evidence type="ECO:0000256" key="10">
    <source>
        <dbReference type="RuleBase" id="RU364047"/>
    </source>
</evidence>
<name>A0A7K7DVA4_9SYLV</name>
<dbReference type="InterPro" id="IPR007873">
    <property type="entry name" value="Glycosyltransferase_ALG3"/>
</dbReference>